<evidence type="ECO:0000313" key="2">
    <source>
        <dbReference type="EMBL" id="KIW55910.1"/>
    </source>
</evidence>
<dbReference type="GeneID" id="25326525"/>
<sequence>MNNNSQTGLYQSASSSTSTLRPRAPRLISYLDDDSNDIAAISTSSSSTPPRLPSRGASPNPNASVSRSKSTEQSRNARFNNTHTRSSSGSQTLSAGGQGIWEPWSSIQGLASTLLGNETQRSSGSRANGATKKPLWMKQDKSYGTKVSTQKWGPSHEAPSSAVQEAIEERKAMVQAKKREALLLPSASENRDSLGRYKRRDSDAGASRSTPTDSAEDALVYLHEVQKGDTLAGVIIKYNCQADPFRKINRFWPNDNIQTRTHVLVPLEGCAARGKKVDSPYLTNDLFDSRLDNLTTRTSSTSQGSDSLPPEGLTNSTAPSVFASEPLSLITSSSEEIDFKHDSWVVLPGIKDPVEILRVPRRALGYFPRTRRKSNATTTVASATSTPKTSFDMLRHPPTHAAQVSLSLNASPVRSSRMNARPSLGRQRSSSATRNSFVEALRGPGGVGTLRGLRTEASRPGPAEDTLNRQFAQYLPDLLPPADIPRTGLTLRPSPRATPRPSTDSTRSTRSNSSGLGEVGGAIEGWVRKMAGVKRERGAAIDKMGDLIELETNTELDGMGNGGSSSSRGPEDTSDVSTPTAGRAATSATTSSATTTQEALLNERFPIRGRVRNAYNTSSSSSGKDKGD</sequence>
<gene>
    <name evidence="2" type="ORF">PV05_04617</name>
</gene>
<feature type="compositionally biased region" description="Polar residues" evidence="1">
    <location>
        <begin position="117"/>
        <end position="128"/>
    </location>
</feature>
<keyword evidence="3" id="KW-1185">Reference proteome</keyword>
<proteinExistence type="predicted"/>
<dbReference type="OrthoDB" id="2192830at2759"/>
<feature type="region of interest" description="Disordered" evidence="1">
    <location>
        <begin position="192"/>
        <end position="213"/>
    </location>
</feature>
<dbReference type="RefSeq" id="XP_013316494.1">
    <property type="nucleotide sequence ID" value="XM_013461040.1"/>
</dbReference>
<accession>A0A0D2EME3</accession>
<feature type="compositionally biased region" description="Basic and acidic residues" evidence="1">
    <location>
        <begin position="192"/>
        <end position="203"/>
    </location>
</feature>
<dbReference type="Gene3D" id="3.10.350.10">
    <property type="entry name" value="LysM domain"/>
    <property type="match status" value="1"/>
</dbReference>
<feature type="compositionally biased region" description="Polar residues" evidence="1">
    <location>
        <begin position="1"/>
        <end position="20"/>
    </location>
</feature>
<name>A0A0D2EME3_9EURO</name>
<feature type="compositionally biased region" description="Polar residues" evidence="1">
    <location>
        <begin position="295"/>
        <end position="306"/>
    </location>
</feature>
<protein>
    <recommendedName>
        <fullName evidence="4">LysM domain-containing protein</fullName>
    </recommendedName>
</protein>
<reference evidence="2 3" key="1">
    <citation type="submission" date="2015-01" db="EMBL/GenBank/DDBJ databases">
        <title>The Genome Sequence of Exophiala xenobiotica CBS118157.</title>
        <authorList>
            <consortium name="The Broad Institute Genomics Platform"/>
            <person name="Cuomo C."/>
            <person name="de Hoog S."/>
            <person name="Gorbushina A."/>
            <person name="Stielow B."/>
            <person name="Teixiera M."/>
            <person name="Abouelleil A."/>
            <person name="Chapman S.B."/>
            <person name="Priest M."/>
            <person name="Young S.K."/>
            <person name="Wortman J."/>
            <person name="Nusbaum C."/>
            <person name="Birren B."/>
        </authorList>
    </citation>
    <scope>NUCLEOTIDE SEQUENCE [LARGE SCALE GENOMIC DNA]</scope>
    <source>
        <strain evidence="2 3">CBS 118157</strain>
    </source>
</reference>
<evidence type="ECO:0000313" key="3">
    <source>
        <dbReference type="Proteomes" id="UP000054342"/>
    </source>
</evidence>
<dbReference type="AlphaFoldDB" id="A0A0D2EME3"/>
<dbReference type="InterPro" id="IPR018392">
    <property type="entry name" value="LysM"/>
</dbReference>
<feature type="region of interest" description="Disordered" evidence="1">
    <location>
        <begin position="410"/>
        <end position="465"/>
    </location>
</feature>
<feature type="compositionally biased region" description="Polar residues" evidence="1">
    <location>
        <begin position="57"/>
        <end position="95"/>
    </location>
</feature>
<dbReference type="STRING" id="348802.A0A0D2EME3"/>
<feature type="compositionally biased region" description="Low complexity" evidence="1">
    <location>
        <begin position="37"/>
        <end position="48"/>
    </location>
</feature>
<evidence type="ECO:0000256" key="1">
    <source>
        <dbReference type="SAM" id="MobiDB-lite"/>
    </source>
</evidence>
<feature type="compositionally biased region" description="Polar residues" evidence="1">
    <location>
        <begin position="426"/>
        <end position="436"/>
    </location>
</feature>
<feature type="region of interest" description="Disordered" evidence="1">
    <location>
        <begin position="295"/>
        <end position="317"/>
    </location>
</feature>
<feature type="region of interest" description="Disordered" evidence="1">
    <location>
        <begin position="1"/>
        <end position="99"/>
    </location>
</feature>
<feature type="region of interest" description="Disordered" evidence="1">
    <location>
        <begin position="552"/>
        <end position="628"/>
    </location>
</feature>
<feature type="region of interest" description="Disordered" evidence="1">
    <location>
        <begin position="117"/>
        <end position="164"/>
    </location>
</feature>
<dbReference type="CDD" id="cd00118">
    <property type="entry name" value="LysM"/>
    <property type="match status" value="1"/>
</dbReference>
<feature type="region of interest" description="Disordered" evidence="1">
    <location>
        <begin position="478"/>
        <end position="519"/>
    </location>
</feature>
<dbReference type="HOGENOM" id="CLU_015384_1_1_1"/>
<dbReference type="SUPFAM" id="SSF54106">
    <property type="entry name" value="LysM domain"/>
    <property type="match status" value="1"/>
</dbReference>
<organism evidence="2 3">
    <name type="scientific">Exophiala xenobiotica</name>
    <dbReference type="NCBI Taxonomy" id="348802"/>
    <lineage>
        <taxon>Eukaryota</taxon>
        <taxon>Fungi</taxon>
        <taxon>Dikarya</taxon>
        <taxon>Ascomycota</taxon>
        <taxon>Pezizomycotina</taxon>
        <taxon>Eurotiomycetes</taxon>
        <taxon>Chaetothyriomycetidae</taxon>
        <taxon>Chaetothyriales</taxon>
        <taxon>Herpotrichiellaceae</taxon>
        <taxon>Exophiala</taxon>
    </lineage>
</organism>
<dbReference type="Proteomes" id="UP000054342">
    <property type="component" value="Unassembled WGS sequence"/>
</dbReference>
<feature type="compositionally biased region" description="Low complexity" evidence="1">
    <location>
        <begin position="577"/>
        <end position="596"/>
    </location>
</feature>
<dbReference type="InterPro" id="IPR036779">
    <property type="entry name" value="LysM_dom_sf"/>
</dbReference>
<feature type="compositionally biased region" description="Low complexity" evidence="1">
    <location>
        <begin position="490"/>
        <end position="514"/>
    </location>
</feature>
<evidence type="ECO:0008006" key="4">
    <source>
        <dbReference type="Google" id="ProtNLM"/>
    </source>
</evidence>
<dbReference type="EMBL" id="KN847319">
    <property type="protein sequence ID" value="KIW55910.1"/>
    <property type="molecule type" value="Genomic_DNA"/>
</dbReference>